<sequence>MDSKNSDKSGDEIDSSKEERAPDHDKEAAAEGENYDPWPTTLSFLLPNIKEKTAKRDRQTLETFTAHVTRASLNIINGNFDGAENNYADALKLIYRRQNNSDRVKQCFLGLAKIYGHRAKKEKNLEEIVNAVGLLNGALRRSTDDEEKVAIIAELEELDNLSLQIIHGSQSPGLGTKHSDDMENKARLESLRCKYKIHMESIAILEDGVQPIERNRTVNMDVEVKFTVAVEELYRLISVDMKEFMKKILCQSIEKFGSPPCAFALVGLGSLARQEMTPFSDFEFIFLIETDTEEIRSYFRKLTYYMHIRVLNLQETLIPSLGLKHLNDTYRESKKDNWFWEEGPRGISFDGAFSFASKTPLGRKPTKQKNWAVEFIKSPKQMAEFQEEDVMLKEGYHVASILRQVVFVAGEASLAKEYKKEMDLILQGKSESQADSTHGTMKMIQKQTQKMLAKDVEKYAPENDTINNEGMLWHVKKEIYRLTSLILDATSCLYDIKTDSSWEIIQQMKLKGLLGDQAAHNLSLALSIGTYLRLKAYMNNKSQAENITVLPRRDDATHLGVKLIGKIFHVKKKGLILRFLQISSPLVQIAKDLCFKEDFLSPLVPLSSALCDTSVYQSAVMRVRLMDLKEAEYLLKICVNEREHNPEADEEVPLFMVYFQMGHVASMLANFEVSDEYHKKALEASRKYSPDNPEYQPVIATLANISRQCRKKAKYEEALQYLKEAQRITETWTEEQVQRFFPAFAIIKENLGLLYCETGNLSEGIKMLEEVLDENRTTEEGPGLPELISNLGAAHLKQGNFEKAETYMMESLNMMTDLYGVSVSHPAISEILNNLGILYILIGEIESAISVLEENADMTEQLFGKDTVHSDRISSLYNLANAYFQISLIPQALASYEELLILRRQLLGEDAKHPAIAGNLNNIGACYTKFQDYDKAIFYYSMAFEMRKQIYGEDVDHHEIADSHFNLGCGYFEKFWLDEALMHYKIALEMFKKVHGEASRHPYICETHENIRRIYEAMGNEKAAKFHGDVLNSILVGT</sequence>
<dbReference type="InterPro" id="IPR019734">
    <property type="entry name" value="TPR_rpt"/>
</dbReference>
<feature type="region of interest" description="Disordered" evidence="1">
    <location>
        <begin position="1"/>
        <end position="36"/>
    </location>
</feature>
<dbReference type="InterPro" id="IPR005105">
    <property type="entry name" value="GlnD_Uridyltrans_N"/>
</dbReference>
<reference evidence="2" key="1">
    <citation type="submission" date="2020-04" db="EMBL/GenBank/DDBJ databases">
        <authorList>
            <person name="Alioto T."/>
            <person name="Alioto T."/>
            <person name="Gomez Garrido J."/>
        </authorList>
    </citation>
    <scope>NUCLEOTIDE SEQUENCE</scope>
    <source>
        <strain evidence="2">A484AB</strain>
    </source>
</reference>
<dbReference type="OrthoDB" id="5986190at2759"/>
<organism evidence="2 3">
    <name type="scientific">Paramuricea clavata</name>
    <name type="common">Red gorgonian</name>
    <name type="synonym">Violescent sea-whip</name>
    <dbReference type="NCBI Taxonomy" id="317549"/>
    <lineage>
        <taxon>Eukaryota</taxon>
        <taxon>Metazoa</taxon>
        <taxon>Cnidaria</taxon>
        <taxon>Anthozoa</taxon>
        <taxon>Octocorallia</taxon>
        <taxon>Malacalcyonacea</taxon>
        <taxon>Plexauridae</taxon>
        <taxon>Paramuricea</taxon>
    </lineage>
</organism>
<gene>
    <name evidence="2" type="ORF">PACLA_8A064226</name>
</gene>
<protein>
    <submittedName>
        <fullName evidence="2">Tetratricopeptide repeat 28-like</fullName>
    </submittedName>
</protein>
<accession>A0A7D9M0G3</accession>
<evidence type="ECO:0000313" key="3">
    <source>
        <dbReference type="Proteomes" id="UP001152795"/>
    </source>
</evidence>
<dbReference type="SUPFAM" id="SSF48452">
    <property type="entry name" value="TPR-like"/>
    <property type="match status" value="2"/>
</dbReference>
<dbReference type="InterPro" id="IPR011990">
    <property type="entry name" value="TPR-like_helical_dom_sf"/>
</dbReference>
<feature type="non-terminal residue" evidence="2">
    <location>
        <position position="1038"/>
    </location>
</feature>
<dbReference type="PANTHER" id="PTHR19959:SF119">
    <property type="entry name" value="FUNGAL LIPASE-LIKE DOMAIN-CONTAINING PROTEIN"/>
    <property type="match status" value="1"/>
</dbReference>
<dbReference type="AlphaFoldDB" id="A0A7D9M0G3"/>
<dbReference type="GO" id="GO:0008773">
    <property type="term" value="F:[protein-PII] uridylyltransferase activity"/>
    <property type="evidence" value="ECO:0007669"/>
    <property type="project" value="InterPro"/>
</dbReference>
<dbReference type="Proteomes" id="UP001152795">
    <property type="component" value="Unassembled WGS sequence"/>
</dbReference>
<evidence type="ECO:0000313" key="2">
    <source>
        <dbReference type="EMBL" id="CAB4039684.1"/>
    </source>
</evidence>
<dbReference type="PROSITE" id="PS50005">
    <property type="entry name" value="TPR"/>
    <property type="match status" value="2"/>
</dbReference>
<dbReference type="Gene3D" id="1.25.40.10">
    <property type="entry name" value="Tetratricopeptide repeat domain"/>
    <property type="match status" value="2"/>
</dbReference>
<proteinExistence type="predicted"/>
<evidence type="ECO:0000256" key="1">
    <source>
        <dbReference type="SAM" id="MobiDB-lite"/>
    </source>
</evidence>
<feature type="compositionally biased region" description="Basic and acidic residues" evidence="1">
    <location>
        <begin position="1"/>
        <end position="29"/>
    </location>
</feature>
<dbReference type="Pfam" id="PF03445">
    <property type="entry name" value="DUF294"/>
    <property type="match status" value="1"/>
</dbReference>
<dbReference type="EMBL" id="CACRXK020025721">
    <property type="protein sequence ID" value="CAB4039684.1"/>
    <property type="molecule type" value="Genomic_DNA"/>
</dbReference>
<dbReference type="SMART" id="SM00028">
    <property type="entry name" value="TPR"/>
    <property type="match status" value="9"/>
</dbReference>
<dbReference type="PANTHER" id="PTHR19959">
    <property type="entry name" value="KINESIN LIGHT CHAIN"/>
    <property type="match status" value="1"/>
</dbReference>
<dbReference type="Pfam" id="PF13424">
    <property type="entry name" value="TPR_12"/>
    <property type="match status" value="2"/>
</dbReference>
<keyword evidence="3" id="KW-1185">Reference proteome</keyword>
<name>A0A7D9M0G3_PARCT</name>
<comment type="caution">
    <text evidence="2">The sequence shown here is derived from an EMBL/GenBank/DDBJ whole genome shotgun (WGS) entry which is preliminary data.</text>
</comment>